<dbReference type="VEuPathDB" id="FungiDB:G647_09378"/>
<dbReference type="HOGENOM" id="CLU_032227_3_0_1"/>
<dbReference type="PANTHER" id="PTHR37540:SF5">
    <property type="entry name" value="TRANSCRIPTION FACTOR DOMAIN-CONTAINING PROTEIN"/>
    <property type="match status" value="1"/>
</dbReference>
<dbReference type="Pfam" id="PF11951">
    <property type="entry name" value="Fungal_trans_2"/>
    <property type="match status" value="1"/>
</dbReference>
<organism evidence="2 3">
    <name type="scientific">Cladophialophora carrionii CBS 160.54</name>
    <dbReference type="NCBI Taxonomy" id="1279043"/>
    <lineage>
        <taxon>Eukaryota</taxon>
        <taxon>Fungi</taxon>
        <taxon>Dikarya</taxon>
        <taxon>Ascomycota</taxon>
        <taxon>Pezizomycotina</taxon>
        <taxon>Eurotiomycetes</taxon>
        <taxon>Chaetothyriomycetidae</taxon>
        <taxon>Chaetothyriales</taxon>
        <taxon>Herpotrichiellaceae</taxon>
        <taxon>Cladophialophora</taxon>
    </lineage>
</organism>
<evidence type="ECO:0008006" key="4">
    <source>
        <dbReference type="Google" id="ProtNLM"/>
    </source>
</evidence>
<dbReference type="InterPro" id="IPR021858">
    <property type="entry name" value="Fun_TF"/>
</dbReference>
<proteinExistence type="predicted"/>
<dbReference type="RefSeq" id="XP_008731903.1">
    <property type="nucleotide sequence ID" value="XM_008733681.1"/>
</dbReference>
<name>V9CY38_9EURO</name>
<accession>V9CY38</accession>
<sequence length="473" mass="53811">MRHAELEWTPKAATQKHKRLEKVDHPQPSRQVVDAGPFSDIQYLGLDGFDGCQAKNPPFDATMLHRLLTSMFPKPVTVRLRHQIEHVFEPTLRLAMQHEELFQAMMAMALAFQEIRSGQLFITPAIAYHSARSIACLRTKLQELETGPDDAVMITTMLLTDIAVMTLLEDIARHGLKIPQTKYGTRAEYIAHYRGLREMINMRGGPKTFVGNTPLLAMLDYADVVTEMLAIPKQPELVEDFGSDCSLGREHDISSLHYPVHPFPPDLCSDIANLPEGFRELALSLQLSREVIRLIIGASRQAFFDAEEVKSRPKIYCPSMIMTFSRKIFASSARVTEAIVCLSIVVSCLRSASFPFGKEDLQLVMELSSLAARRGARESTPDQHYHYIWTVMVAAEACEQDPLLSPIIDKLLMDLLEPTARHDLKAPHLLGEWATLEEILRRYFWRHDLLEKWKCVWAAALQKRRSTIQYKYS</sequence>
<evidence type="ECO:0000313" key="3">
    <source>
        <dbReference type="Proteomes" id="UP000030678"/>
    </source>
</evidence>
<dbReference type="EMBL" id="KB822710">
    <property type="protein sequence ID" value="ETI19544.1"/>
    <property type="molecule type" value="Genomic_DNA"/>
</dbReference>
<evidence type="ECO:0000313" key="2">
    <source>
        <dbReference type="EMBL" id="ETI19544.1"/>
    </source>
</evidence>
<dbReference type="Proteomes" id="UP000030678">
    <property type="component" value="Unassembled WGS sequence"/>
</dbReference>
<protein>
    <recommendedName>
        <fullName evidence="4">Transcription factor domain-containing protein</fullName>
    </recommendedName>
</protein>
<dbReference type="AlphaFoldDB" id="V9CY38"/>
<evidence type="ECO:0000256" key="1">
    <source>
        <dbReference type="SAM" id="MobiDB-lite"/>
    </source>
</evidence>
<dbReference type="PANTHER" id="PTHR37540">
    <property type="entry name" value="TRANSCRIPTION FACTOR (ACR-2), PUTATIVE-RELATED-RELATED"/>
    <property type="match status" value="1"/>
</dbReference>
<reference evidence="2 3" key="1">
    <citation type="submission" date="2013-03" db="EMBL/GenBank/DDBJ databases">
        <title>The Genome Sequence of Cladophialophora carrionii CBS 160.54.</title>
        <authorList>
            <consortium name="The Broad Institute Genomics Platform"/>
            <person name="Cuomo C."/>
            <person name="de Hoog S."/>
            <person name="Gorbushina A."/>
            <person name="Walker B."/>
            <person name="Young S.K."/>
            <person name="Zeng Q."/>
            <person name="Gargeya S."/>
            <person name="Fitzgerald M."/>
            <person name="Haas B."/>
            <person name="Abouelleil A."/>
            <person name="Allen A.W."/>
            <person name="Alvarado L."/>
            <person name="Arachchi H.M."/>
            <person name="Berlin A.M."/>
            <person name="Chapman S.B."/>
            <person name="Gainer-Dewar J."/>
            <person name="Goldberg J."/>
            <person name="Griggs A."/>
            <person name="Gujja S."/>
            <person name="Hansen M."/>
            <person name="Howarth C."/>
            <person name="Imamovic A."/>
            <person name="Ireland A."/>
            <person name="Larimer J."/>
            <person name="McCowan C."/>
            <person name="Murphy C."/>
            <person name="Pearson M."/>
            <person name="Poon T.W."/>
            <person name="Priest M."/>
            <person name="Roberts A."/>
            <person name="Saif S."/>
            <person name="Shea T."/>
            <person name="Sisk P."/>
            <person name="Sykes S."/>
            <person name="Wortman J."/>
            <person name="Nusbaum C."/>
            <person name="Birren B."/>
        </authorList>
    </citation>
    <scope>NUCLEOTIDE SEQUENCE [LARGE SCALE GENOMIC DNA]</scope>
    <source>
        <strain evidence="2 3">CBS 160.54</strain>
    </source>
</reference>
<dbReference type="GeneID" id="19987871"/>
<dbReference type="OrthoDB" id="4159781at2759"/>
<gene>
    <name evidence="2" type="ORF">G647_09378</name>
</gene>
<feature type="region of interest" description="Disordered" evidence="1">
    <location>
        <begin position="1"/>
        <end position="29"/>
    </location>
</feature>